<protein>
    <submittedName>
        <fullName evidence="1">Uncharacterized protein</fullName>
    </submittedName>
</protein>
<dbReference type="SUPFAM" id="SSF52161">
    <property type="entry name" value="Ribosomal protein L13"/>
    <property type="match status" value="1"/>
</dbReference>
<sequence>MLEIGHHMLGRLSSSCEEICLSGGLVRWKMKYFHFLRKRTNFLLHKIHEDELYCWNRWSRKYSFNMASNYM</sequence>
<organism evidence="1 2">
    <name type="scientific">Centaurea solstitialis</name>
    <name type="common">yellow star-thistle</name>
    <dbReference type="NCBI Taxonomy" id="347529"/>
    <lineage>
        <taxon>Eukaryota</taxon>
        <taxon>Viridiplantae</taxon>
        <taxon>Streptophyta</taxon>
        <taxon>Embryophyta</taxon>
        <taxon>Tracheophyta</taxon>
        <taxon>Spermatophyta</taxon>
        <taxon>Magnoliopsida</taxon>
        <taxon>eudicotyledons</taxon>
        <taxon>Gunneridae</taxon>
        <taxon>Pentapetalae</taxon>
        <taxon>asterids</taxon>
        <taxon>campanulids</taxon>
        <taxon>Asterales</taxon>
        <taxon>Asteraceae</taxon>
        <taxon>Carduoideae</taxon>
        <taxon>Cardueae</taxon>
        <taxon>Centaureinae</taxon>
        <taxon>Centaurea</taxon>
    </lineage>
</organism>
<dbReference type="Proteomes" id="UP001172457">
    <property type="component" value="Chromosome 5"/>
</dbReference>
<evidence type="ECO:0000313" key="2">
    <source>
        <dbReference type="Proteomes" id="UP001172457"/>
    </source>
</evidence>
<keyword evidence="2" id="KW-1185">Reference proteome</keyword>
<gene>
    <name evidence="1" type="ORF">OSB04_020561</name>
</gene>
<dbReference type="AlphaFoldDB" id="A0AA38TC33"/>
<name>A0AA38TC33_9ASTR</name>
<comment type="caution">
    <text evidence="1">The sequence shown here is derived from an EMBL/GenBank/DDBJ whole genome shotgun (WGS) entry which is preliminary data.</text>
</comment>
<evidence type="ECO:0000313" key="1">
    <source>
        <dbReference type="EMBL" id="KAJ9548018.1"/>
    </source>
</evidence>
<dbReference type="GO" id="GO:0003735">
    <property type="term" value="F:structural constituent of ribosome"/>
    <property type="evidence" value="ECO:0007669"/>
    <property type="project" value="InterPro"/>
</dbReference>
<reference evidence="1" key="1">
    <citation type="submission" date="2023-03" db="EMBL/GenBank/DDBJ databases">
        <title>Chromosome-scale reference genome and RAD-based genetic map of yellow starthistle (Centaurea solstitialis) reveal putative structural variation and QTLs associated with invader traits.</title>
        <authorList>
            <person name="Reatini B."/>
            <person name="Cang F.A."/>
            <person name="Jiang Q."/>
            <person name="Mckibben M.T.W."/>
            <person name="Barker M.S."/>
            <person name="Rieseberg L.H."/>
            <person name="Dlugosch K.M."/>
        </authorList>
    </citation>
    <scope>NUCLEOTIDE SEQUENCE</scope>
    <source>
        <strain evidence="1">CAN-66</strain>
        <tissue evidence="1">Leaf</tissue>
    </source>
</reference>
<dbReference type="GO" id="GO:0005840">
    <property type="term" value="C:ribosome"/>
    <property type="evidence" value="ECO:0007669"/>
    <property type="project" value="InterPro"/>
</dbReference>
<dbReference type="EMBL" id="JARYMX010000005">
    <property type="protein sequence ID" value="KAJ9548018.1"/>
    <property type="molecule type" value="Genomic_DNA"/>
</dbReference>
<dbReference type="InterPro" id="IPR036899">
    <property type="entry name" value="Ribosomal_uL13_sf"/>
</dbReference>
<dbReference type="GO" id="GO:0006412">
    <property type="term" value="P:translation"/>
    <property type="evidence" value="ECO:0007669"/>
    <property type="project" value="InterPro"/>
</dbReference>
<proteinExistence type="predicted"/>
<accession>A0AA38TC33</accession>